<organism evidence="3">
    <name type="scientific">Desulfitobacterium hafniense</name>
    <name type="common">Desulfitobacterium frappieri</name>
    <dbReference type="NCBI Taxonomy" id="49338"/>
    <lineage>
        <taxon>Bacteria</taxon>
        <taxon>Bacillati</taxon>
        <taxon>Bacillota</taxon>
        <taxon>Clostridia</taxon>
        <taxon>Eubacteriales</taxon>
        <taxon>Desulfitobacteriaceae</taxon>
        <taxon>Desulfitobacterium</taxon>
    </lineage>
</organism>
<dbReference type="InterPro" id="IPR008490">
    <property type="entry name" value="Transposase_InsH_N"/>
</dbReference>
<feature type="domain" description="Transposase IS4-like" evidence="1">
    <location>
        <begin position="245"/>
        <end position="343"/>
    </location>
</feature>
<gene>
    <name evidence="3" type="ORF">DPCES_1286</name>
</gene>
<evidence type="ECO:0000259" key="1">
    <source>
        <dbReference type="Pfam" id="PF01609"/>
    </source>
</evidence>
<dbReference type="GO" id="GO:0003677">
    <property type="term" value="F:DNA binding"/>
    <property type="evidence" value="ECO:0007669"/>
    <property type="project" value="InterPro"/>
</dbReference>
<accession>A0A098AX53</accession>
<sequence>MGYLRGKDRNQLQIYTSTFEEFIGENNPVRVIDAFVDQLNPAELGITHAEPADTGRPAYDPKDLLKLYLYGYFNRIRSSRKLMLECQRNIELFFLLRHLTPDFRTIADFRKNNAKALKLVFKTFVKVCIELNLYQRELTAIDGSKFRAVNGRKKMYSEEILTKKLSRIEQHIANYLAELNQADQGSHDSGPAAEAGQDIRQKLAELERRQETYRAYLQELKETGETQKLTTDPEARMMRTKDGFACCYNVQTAVDQGSHLIADYEVTNSCNDYNFLTQVAQQAKETLEVDTLHAAADKGYDDLEELKQCLLNGIIPHVGFKNEQEERLIVLDYEEAAITEEDRASTQKEDIGRCLRGGVLPACYEGSILSLEVQQPNQLSCFIRNEDDTVTCPMGYTLSRVRTFKNGSARYQNRLACNQCPNRCTSGKNYKVVKLGPETKYVPVFMFGSSHHPLQVYPAGETPYNAFTFLKRHTVKRVVIRIKNDIPTQRLRLCLSEHPFGTVKWYHGAHYLLCKGIEKATAELGLSFLAYNIRRAINMVGTNKLVEAMRA</sequence>
<dbReference type="PANTHER" id="PTHR33408">
    <property type="entry name" value="TRANSPOSASE"/>
    <property type="match status" value="1"/>
</dbReference>
<dbReference type="GO" id="GO:0006313">
    <property type="term" value="P:DNA transposition"/>
    <property type="evidence" value="ECO:0007669"/>
    <property type="project" value="InterPro"/>
</dbReference>
<feature type="domain" description="Transposase InsH N-terminal" evidence="2">
    <location>
        <begin position="18"/>
        <end position="111"/>
    </location>
</feature>
<proteinExistence type="predicted"/>
<dbReference type="PANTHER" id="PTHR33408:SF2">
    <property type="entry name" value="TRANSPOSASE DDE DOMAIN-CONTAINING PROTEIN"/>
    <property type="match status" value="1"/>
</dbReference>
<dbReference type="Pfam" id="PF05598">
    <property type="entry name" value="DUF772"/>
    <property type="match status" value="1"/>
</dbReference>
<dbReference type="EMBL" id="LK996017">
    <property type="protein sequence ID" value="CDX01173.1"/>
    <property type="molecule type" value="Genomic_DNA"/>
</dbReference>
<dbReference type="GO" id="GO:0004803">
    <property type="term" value="F:transposase activity"/>
    <property type="evidence" value="ECO:0007669"/>
    <property type="project" value="InterPro"/>
</dbReference>
<dbReference type="PATRIC" id="fig|49338.4.peg.1392"/>
<evidence type="ECO:0000259" key="2">
    <source>
        <dbReference type="Pfam" id="PF05598"/>
    </source>
</evidence>
<dbReference type="Pfam" id="PF01609">
    <property type="entry name" value="DDE_Tnp_1"/>
    <property type="match status" value="1"/>
</dbReference>
<protein>
    <submittedName>
        <fullName evidence="3">Transposase, IS4</fullName>
    </submittedName>
</protein>
<dbReference type="AlphaFoldDB" id="A0A098AX53"/>
<dbReference type="InterPro" id="IPR002559">
    <property type="entry name" value="Transposase_11"/>
</dbReference>
<evidence type="ECO:0000313" key="3">
    <source>
        <dbReference type="EMBL" id="CDX01173.1"/>
    </source>
</evidence>
<dbReference type="RefSeq" id="WP_208925424.1">
    <property type="nucleotide sequence ID" value="NZ_LK996017.1"/>
</dbReference>
<reference evidence="3" key="1">
    <citation type="submission" date="2014-07" db="EMBL/GenBank/DDBJ databases">
        <authorList>
            <person name="Hornung V.Bastian."/>
        </authorList>
    </citation>
    <scope>NUCLEOTIDE SEQUENCE</scope>
    <source>
        <strain evidence="3">PCE-S</strain>
    </source>
</reference>
<name>A0A098AX53_DESHA</name>